<evidence type="ECO:0000256" key="2">
    <source>
        <dbReference type="ARBA" id="ARBA00022448"/>
    </source>
</evidence>
<dbReference type="Proteomes" id="UP000295367">
    <property type="component" value="Unassembled WGS sequence"/>
</dbReference>
<comment type="function">
    <text evidence="9">Essential subunit of the Sec protein translocation channel SecYEG. Clamps together the 2 halves of SecY. May contact the channel plug during translocation.</text>
</comment>
<evidence type="ECO:0000313" key="11">
    <source>
        <dbReference type="Proteomes" id="UP000295367"/>
    </source>
</evidence>
<dbReference type="GO" id="GO:0065002">
    <property type="term" value="P:intracellular protein transmembrane transport"/>
    <property type="evidence" value="ECO:0007669"/>
    <property type="project" value="UniProtKB-UniRule"/>
</dbReference>
<dbReference type="AlphaFoldDB" id="A0A4R3Y0M7"/>
<dbReference type="Gene3D" id="1.20.5.1030">
    <property type="entry name" value="Preprotein translocase secy subunit"/>
    <property type="match status" value="1"/>
</dbReference>
<dbReference type="GO" id="GO:0008320">
    <property type="term" value="F:protein transmembrane transporter activity"/>
    <property type="evidence" value="ECO:0007669"/>
    <property type="project" value="UniProtKB-UniRule"/>
</dbReference>
<dbReference type="NCBIfam" id="TIGR00964">
    <property type="entry name" value="secE_bact"/>
    <property type="match status" value="1"/>
</dbReference>
<evidence type="ECO:0000256" key="6">
    <source>
        <dbReference type="ARBA" id="ARBA00022989"/>
    </source>
</evidence>
<feature type="transmembrane region" description="Helical" evidence="9">
    <location>
        <begin position="30"/>
        <end position="50"/>
    </location>
</feature>
<dbReference type="GO" id="GO:0009306">
    <property type="term" value="P:protein secretion"/>
    <property type="evidence" value="ECO:0007669"/>
    <property type="project" value="UniProtKB-UniRule"/>
</dbReference>
<gene>
    <name evidence="9" type="primary">secE</name>
    <name evidence="10" type="ORF">EDC63_11443</name>
</gene>
<dbReference type="OrthoDB" id="9806365at2"/>
<dbReference type="EMBL" id="SMCO01000014">
    <property type="protein sequence ID" value="TCV83734.1"/>
    <property type="molecule type" value="Genomic_DNA"/>
</dbReference>
<comment type="caution">
    <text evidence="9">Lacks conserved residue(s) required for the propagation of feature annotation.</text>
</comment>
<comment type="subunit">
    <text evidence="9">Component of the Sec protein translocase complex. Heterotrimer consisting of SecY, SecE and SecG subunits. The heterotrimers can form oligomers, although 1 heterotrimer is thought to be able to translocate proteins. Interacts with the ribosome. Interacts with SecDF, and other proteins may be involved. Interacts with SecA.</text>
</comment>
<evidence type="ECO:0000256" key="3">
    <source>
        <dbReference type="ARBA" id="ARBA00022475"/>
    </source>
</evidence>
<evidence type="ECO:0000256" key="9">
    <source>
        <dbReference type="HAMAP-Rule" id="MF_00422"/>
    </source>
</evidence>
<protein>
    <recommendedName>
        <fullName evidence="9">Protein translocase subunit SecE</fullName>
    </recommendedName>
</protein>
<keyword evidence="6 9" id="KW-1133">Transmembrane helix</keyword>
<keyword evidence="5 9" id="KW-0653">Protein transport</keyword>
<evidence type="ECO:0000256" key="4">
    <source>
        <dbReference type="ARBA" id="ARBA00022692"/>
    </source>
</evidence>
<dbReference type="PANTHER" id="PTHR33910:SF1">
    <property type="entry name" value="PROTEIN TRANSLOCASE SUBUNIT SECE"/>
    <property type="match status" value="1"/>
</dbReference>
<comment type="caution">
    <text evidence="10">The sequence shown here is derived from an EMBL/GenBank/DDBJ whole genome shotgun (WGS) entry which is preliminary data.</text>
</comment>
<evidence type="ECO:0000256" key="5">
    <source>
        <dbReference type="ARBA" id="ARBA00022927"/>
    </source>
</evidence>
<keyword evidence="8 9" id="KW-0472">Membrane</keyword>
<evidence type="ECO:0000256" key="1">
    <source>
        <dbReference type="ARBA" id="ARBA00004370"/>
    </source>
</evidence>
<dbReference type="PANTHER" id="PTHR33910">
    <property type="entry name" value="PROTEIN TRANSLOCASE SUBUNIT SECE"/>
    <property type="match status" value="1"/>
</dbReference>
<keyword evidence="7 9" id="KW-0811">Translocation</keyword>
<dbReference type="NCBIfam" id="NF004371">
    <property type="entry name" value="PRK05740.1-1"/>
    <property type="match status" value="1"/>
</dbReference>
<reference evidence="10 11" key="1">
    <citation type="submission" date="2019-03" db="EMBL/GenBank/DDBJ databases">
        <title>Genomic Encyclopedia of Type Strains, Phase IV (KMG-IV): sequencing the most valuable type-strain genomes for metagenomic binning, comparative biology and taxonomic classification.</title>
        <authorList>
            <person name="Goeker M."/>
        </authorList>
    </citation>
    <scope>NUCLEOTIDE SEQUENCE [LARGE SCALE GENOMIC DNA]</scope>
    <source>
        <strain evidence="10 11">DSM 100309</strain>
    </source>
</reference>
<dbReference type="InterPro" id="IPR005807">
    <property type="entry name" value="SecE_bac"/>
</dbReference>
<comment type="similarity">
    <text evidence="9">Belongs to the SecE/SEC61-gamma family.</text>
</comment>
<accession>A0A4R3Y0M7</accession>
<keyword evidence="3 9" id="KW-1003">Cell membrane</keyword>
<keyword evidence="11" id="KW-1185">Reference proteome</keyword>
<dbReference type="PRINTS" id="PR01650">
    <property type="entry name" value="SECETRNLCASE"/>
</dbReference>
<keyword evidence="4 9" id="KW-0812">Transmembrane</keyword>
<evidence type="ECO:0000256" key="7">
    <source>
        <dbReference type="ARBA" id="ARBA00023010"/>
    </source>
</evidence>
<organism evidence="10 11">
    <name type="scientific">Sulfurirhabdus autotrophica</name>
    <dbReference type="NCBI Taxonomy" id="1706046"/>
    <lineage>
        <taxon>Bacteria</taxon>
        <taxon>Pseudomonadati</taxon>
        <taxon>Pseudomonadota</taxon>
        <taxon>Betaproteobacteria</taxon>
        <taxon>Nitrosomonadales</taxon>
        <taxon>Sulfuricellaceae</taxon>
        <taxon>Sulfurirhabdus</taxon>
    </lineage>
</organism>
<dbReference type="GO" id="GO:0043952">
    <property type="term" value="P:protein transport by the Sec complex"/>
    <property type="evidence" value="ECO:0007669"/>
    <property type="project" value="UniProtKB-UniRule"/>
</dbReference>
<feature type="transmembrane region" description="Helical" evidence="9">
    <location>
        <begin position="84"/>
        <end position="107"/>
    </location>
</feature>
<dbReference type="InterPro" id="IPR038379">
    <property type="entry name" value="SecE_sf"/>
</dbReference>
<dbReference type="GO" id="GO:0006605">
    <property type="term" value="P:protein targeting"/>
    <property type="evidence" value="ECO:0007669"/>
    <property type="project" value="UniProtKB-UniRule"/>
</dbReference>
<feature type="transmembrane region" description="Helical" evidence="9">
    <location>
        <begin position="7"/>
        <end position="24"/>
    </location>
</feature>
<dbReference type="Pfam" id="PF00584">
    <property type="entry name" value="SecE"/>
    <property type="match status" value="1"/>
</dbReference>
<dbReference type="HAMAP" id="MF_00422">
    <property type="entry name" value="SecE"/>
    <property type="match status" value="1"/>
</dbReference>
<name>A0A4R3Y0M7_9PROT</name>
<proteinExistence type="inferred from homology"/>
<dbReference type="InterPro" id="IPR001901">
    <property type="entry name" value="Translocase_SecE/Sec61-g"/>
</dbReference>
<keyword evidence="2 9" id="KW-0813">Transport</keyword>
<sequence length="115" mass="12677">MADKIKLGLAVLLLIAGIAGYYALAEQAMVIRVVAVLVGLMLAIATTWYTEPGKQFFAFSQDSWGEARKVVWPTRKETLQTTGVVFLLVIVMAIFLWFVDAGLLWAVKLLMGRGD</sequence>
<comment type="subcellular location">
    <subcellularLocation>
        <location evidence="1">Membrane</location>
    </subcellularLocation>
</comment>
<dbReference type="GO" id="GO:0005886">
    <property type="term" value="C:plasma membrane"/>
    <property type="evidence" value="ECO:0007669"/>
    <property type="project" value="UniProtKB-UniRule"/>
</dbReference>
<evidence type="ECO:0000313" key="10">
    <source>
        <dbReference type="EMBL" id="TCV83734.1"/>
    </source>
</evidence>
<evidence type="ECO:0000256" key="8">
    <source>
        <dbReference type="ARBA" id="ARBA00023136"/>
    </source>
</evidence>